<dbReference type="InterPro" id="IPR005259">
    <property type="entry name" value="PriA"/>
</dbReference>
<evidence type="ECO:0000256" key="4">
    <source>
        <dbReference type="ARBA" id="ARBA00022741"/>
    </source>
</evidence>
<keyword evidence="4 12" id="KW-0547">Nucleotide-binding</keyword>
<dbReference type="PANTHER" id="PTHR30580">
    <property type="entry name" value="PRIMOSOMAL PROTEIN N"/>
    <property type="match status" value="1"/>
</dbReference>
<dbReference type="InterPro" id="IPR001650">
    <property type="entry name" value="Helicase_C-like"/>
</dbReference>
<comment type="caution">
    <text evidence="15">The sequence shown here is derived from an EMBL/GenBank/DDBJ whole genome shotgun (WGS) entry which is preliminary data.</text>
</comment>
<feature type="domain" description="Helicase C-terminal" evidence="14">
    <location>
        <begin position="493"/>
        <end position="650"/>
    </location>
</feature>
<comment type="function">
    <text evidence="12">Initiates the restart of stalled replication forks, which reloads the replicative helicase on sites other than the origin of replication. Recognizes and binds to abandoned replication forks and remodels them to uncover a helicase loading site. Promotes assembly of the primosome at these replication forks.</text>
</comment>
<dbReference type="InterPro" id="IPR014001">
    <property type="entry name" value="Helicase_ATP-bd"/>
</dbReference>
<dbReference type="NCBIfam" id="TIGR00595">
    <property type="entry name" value="priA"/>
    <property type="match status" value="1"/>
</dbReference>
<dbReference type="GO" id="GO:0003677">
    <property type="term" value="F:DNA binding"/>
    <property type="evidence" value="ECO:0007669"/>
    <property type="project" value="UniProtKB-UniRule"/>
</dbReference>
<dbReference type="Pfam" id="PF17764">
    <property type="entry name" value="PriA_3primeBD"/>
    <property type="match status" value="1"/>
</dbReference>
<keyword evidence="5 12" id="KW-0378">Hydrolase</keyword>
<evidence type="ECO:0000256" key="2">
    <source>
        <dbReference type="ARBA" id="ARBA00022705"/>
    </source>
</evidence>
<dbReference type="AlphaFoldDB" id="A0A9D2ILD4"/>
<keyword evidence="8 12" id="KW-0067">ATP-binding</keyword>
<dbReference type="FunFam" id="3.40.50.300:FF:000489">
    <property type="entry name" value="Primosome assembly protein PriA"/>
    <property type="match status" value="1"/>
</dbReference>
<evidence type="ECO:0000256" key="8">
    <source>
        <dbReference type="ARBA" id="ARBA00022840"/>
    </source>
</evidence>
<feature type="binding site" evidence="12">
    <location>
        <position position="461"/>
    </location>
    <ligand>
        <name>Zn(2+)</name>
        <dbReference type="ChEBI" id="CHEBI:29105"/>
        <label>1</label>
    </ligand>
</feature>
<evidence type="ECO:0000259" key="13">
    <source>
        <dbReference type="PROSITE" id="PS51192"/>
    </source>
</evidence>
<dbReference type="Gene3D" id="3.40.1440.60">
    <property type="entry name" value="PriA, 3(prime) DNA-binding domain"/>
    <property type="match status" value="1"/>
</dbReference>
<dbReference type="GO" id="GO:0005524">
    <property type="term" value="F:ATP binding"/>
    <property type="evidence" value="ECO:0007669"/>
    <property type="project" value="UniProtKB-UniRule"/>
</dbReference>
<dbReference type="CDD" id="cd18804">
    <property type="entry name" value="SF2_C_priA"/>
    <property type="match status" value="1"/>
</dbReference>
<evidence type="ECO:0000256" key="7">
    <source>
        <dbReference type="ARBA" id="ARBA00022833"/>
    </source>
</evidence>
<organism evidence="15 16">
    <name type="scientific">Candidatus Tidjanibacter faecipullorum</name>
    <dbReference type="NCBI Taxonomy" id="2838766"/>
    <lineage>
        <taxon>Bacteria</taxon>
        <taxon>Pseudomonadati</taxon>
        <taxon>Bacteroidota</taxon>
        <taxon>Bacteroidia</taxon>
        <taxon>Bacteroidales</taxon>
        <taxon>Rikenellaceae</taxon>
        <taxon>Tidjanibacter</taxon>
    </lineage>
</organism>
<dbReference type="GO" id="GO:0006269">
    <property type="term" value="P:DNA replication, synthesis of primer"/>
    <property type="evidence" value="ECO:0007669"/>
    <property type="project" value="UniProtKB-KW"/>
</dbReference>
<dbReference type="PROSITE" id="PS51192">
    <property type="entry name" value="HELICASE_ATP_BIND_1"/>
    <property type="match status" value="1"/>
</dbReference>
<dbReference type="SMART" id="SM00487">
    <property type="entry name" value="DEXDc"/>
    <property type="match status" value="1"/>
</dbReference>
<keyword evidence="2 12" id="KW-0235">DNA replication</keyword>
<accession>A0A9D2ILD4</accession>
<dbReference type="SMART" id="SM00490">
    <property type="entry name" value="HELICc"/>
    <property type="match status" value="1"/>
</dbReference>
<keyword evidence="9 12" id="KW-0238">DNA-binding</keyword>
<feature type="binding site" evidence="12">
    <location>
        <position position="467"/>
    </location>
    <ligand>
        <name>Zn(2+)</name>
        <dbReference type="ChEBI" id="CHEBI:29105"/>
        <label>2</label>
    </ligand>
</feature>
<dbReference type="Pfam" id="PF18074">
    <property type="entry name" value="PriA_C"/>
    <property type="match status" value="1"/>
</dbReference>
<comment type="catalytic activity">
    <reaction evidence="12">
        <text>Couples ATP hydrolysis with the unwinding of duplex DNA by translocating in the 3'-5' direction.</text>
        <dbReference type="EC" id="5.6.2.4"/>
    </reaction>
</comment>
<keyword evidence="1 12" id="KW-0639">Primosome</keyword>
<dbReference type="InterPro" id="IPR011545">
    <property type="entry name" value="DEAD/DEAH_box_helicase_dom"/>
</dbReference>
<dbReference type="InterPro" id="IPR040498">
    <property type="entry name" value="PriA_CRR"/>
</dbReference>
<evidence type="ECO:0000256" key="1">
    <source>
        <dbReference type="ARBA" id="ARBA00022515"/>
    </source>
</evidence>
<dbReference type="HAMAP" id="MF_00983">
    <property type="entry name" value="PriA"/>
    <property type="match status" value="1"/>
</dbReference>
<dbReference type="CDD" id="cd17929">
    <property type="entry name" value="DEXHc_priA"/>
    <property type="match status" value="1"/>
</dbReference>
<sequence>MEKFADIVVPVARGVFTFRVEEGMPLRPGVGVEVVMGARKRYLGIVWRLHGEAPAFRTKPVERLLTAEPLLTPLQMRLWEWVADYYLCSLGDVMRFALPAALKPAGLTEDEFRSEAYRPATVRCLRLGEGLADEEAFRAACGQLRRAPAQEALLRRVRERLAGADGAFVLRSELGTSAPLADKLVARGLLREEVRETAACGRPAFRPEEAALAPLTPAQEQARQAIVASFASCGTTLLWGVTGSGKTEIYLHLIADVLARGGSVLYLMPEIAMTAQLVARVRRAFGDRVIVYHSKCTDRQRAEIYRTLLASPGGELVLGARSAIFLPIGNLRLVVVDEEHDASYKQAEPAPRYQARDCVVWLARQAGAKCLLASATPSIETWVNARGGKYGFVKLTERYGEARLPQVQISDSQRAFRRGERRQHFDKLLLDSLGAVLERGAQAILFQNRRGFAPWVACEPCGWVARCPRCSVTLTYHKQRQRLECHMCGYVMPLPHQCPQCGAPSPQLMGLGTEKIEEEVAALFPAARILRLDRDTASSPSRYRAIVETFERGEADILVGTQMLAKGFDFPRVELVGVLNADSLLNFPDFRAAERAFQLLTQVTGRAGRANARGEAIIQTSQPEHPVLRRVQTLDYEGMVAAQLAERSLFGYPPYGKLIVVTLRHRDATLVAEAAAWLAAQMRRQFAKRVFGPHAPVIEKVNEESCQEILLKIENGLSAATVKTALSGLLAAVADHARYRKVFVFCDVDPQ</sequence>
<dbReference type="GO" id="GO:1990077">
    <property type="term" value="C:primosome complex"/>
    <property type="evidence" value="ECO:0007669"/>
    <property type="project" value="UniProtKB-UniRule"/>
</dbReference>
<evidence type="ECO:0000256" key="5">
    <source>
        <dbReference type="ARBA" id="ARBA00022801"/>
    </source>
</evidence>
<comment type="catalytic activity">
    <reaction evidence="11 12">
        <text>ATP + H2O = ADP + phosphate + H(+)</text>
        <dbReference type="Rhea" id="RHEA:13065"/>
        <dbReference type="ChEBI" id="CHEBI:15377"/>
        <dbReference type="ChEBI" id="CHEBI:15378"/>
        <dbReference type="ChEBI" id="CHEBI:30616"/>
        <dbReference type="ChEBI" id="CHEBI:43474"/>
        <dbReference type="ChEBI" id="CHEBI:456216"/>
        <dbReference type="EC" id="5.6.2.4"/>
    </reaction>
</comment>
<dbReference type="InterPro" id="IPR042115">
    <property type="entry name" value="PriA_3primeBD_sf"/>
</dbReference>
<dbReference type="GO" id="GO:0008270">
    <property type="term" value="F:zinc ion binding"/>
    <property type="evidence" value="ECO:0007669"/>
    <property type="project" value="UniProtKB-UniRule"/>
</dbReference>
<dbReference type="PROSITE" id="PS51194">
    <property type="entry name" value="HELICASE_CTER"/>
    <property type="match status" value="1"/>
</dbReference>
<dbReference type="InterPro" id="IPR041222">
    <property type="entry name" value="PriA_3primeBD"/>
</dbReference>
<feature type="binding site" evidence="12">
    <location>
        <position position="470"/>
    </location>
    <ligand>
        <name>Zn(2+)</name>
        <dbReference type="ChEBI" id="CHEBI:29105"/>
        <label>2</label>
    </ligand>
</feature>
<comment type="cofactor">
    <cofactor evidence="12">
        <name>Zn(2+)</name>
        <dbReference type="ChEBI" id="CHEBI:29105"/>
    </cofactor>
    <text evidence="12">Binds 2 zinc ions per subunit.</text>
</comment>
<keyword evidence="10 12" id="KW-0413">Isomerase</keyword>
<dbReference type="GO" id="GO:0006302">
    <property type="term" value="P:double-strand break repair"/>
    <property type="evidence" value="ECO:0007669"/>
    <property type="project" value="InterPro"/>
</dbReference>
<feature type="binding site" evidence="12">
    <location>
        <position position="498"/>
    </location>
    <ligand>
        <name>Zn(2+)</name>
        <dbReference type="ChEBI" id="CHEBI:29105"/>
        <label>1</label>
    </ligand>
</feature>
<dbReference type="EMBL" id="DXCC01000015">
    <property type="protein sequence ID" value="HIZ15136.1"/>
    <property type="molecule type" value="Genomic_DNA"/>
</dbReference>
<evidence type="ECO:0000256" key="9">
    <source>
        <dbReference type="ARBA" id="ARBA00023125"/>
    </source>
</evidence>
<dbReference type="Proteomes" id="UP000824014">
    <property type="component" value="Unassembled WGS sequence"/>
</dbReference>
<evidence type="ECO:0000256" key="6">
    <source>
        <dbReference type="ARBA" id="ARBA00022806"/>
    </source>
</evidence>
<proteinExistence type="inferred from homology"/>
<dbReference type="InterPro" id="IPR041236">
    <property type="entry name" value="PriA_C"/>
</dbReference>
<feature type="binding site" evidence="12">
    <location>
        <position position="485"/>
    </location>
    <ligand>
        <name>Zn(2+)</name>
        <dbReference type="ChEBI" id="CHEBI:29105"/>
        <label>2</label>
    </ligand>
</feature>
<dbReference type="Gene3D" id="3.40.50.300">
    <property type="entry name" value="P-loop containing nucleotide triphosphate hydrolases"/>
    <property type="match status" value="2"/>
</dbReference>
<evidence type="ECO:0000259" key="14">
    <source>
        <dbReference type="PROSITE" id="PS51194"/>
    </source>
</evidence>
<reference evidence="15" key="1">
    <citation type="journal article" date="2021" name="PeerJ">
        <title>Extensive microbial diversity within the chicken gut microbiome revealed by metagenomics and culture.</title>
        <authorList>
            <person name="Gilroy R."/>
            <person name="Ravi A."/>
            <person name="Getino M."/>
            <person name="Pursley I."/>
            <person name="Horton D.L."/>
            <person name="Alikhan N.F."/>
            <person name="Baker D."/>
            <person name="Gharbi K."/>
            <person name="Hall N."/>
            <person name="Watson M."/>
            <person name="Adriaenssens E.M."/>
            <person name="Foster-Nyarko E."/>
            <person name="Jarju S."/>
            <person name="Secka A."/>
            <person name="Antonio M."/>
            <person name="Oren A."/>
            <person name="Chaudhuri R.R."/>
            <person name="La Ragione R."/>
            <person name="Hildebrand F."/>
            <person name="Pallen M.J."/>
        </authorList>
    </citation>
    <scope>NUCLEOTIDE SEQUENCE</scope>
    <source>
        <strain evidence="15">ChiHjej11B10-19426</strain>
    </source>
</reference>
<dbReference type="GO" id="GO:0016787">
    <property type="term" value="F:hydrolase activity"/>
    <property type="evidence" value="ECO:0007669"/>
    <property type="project" value="UniProtKB-KW"/>
</dbReference>
<evidence type="ECO:0000256" key="12">
    <source>
        <dbReference type="HAMAP-Rule" id="MF_00983"/>
    </source>
</evidence>
<dbReference type="GO" id="GO:0043138">
    <property type="term" value="F:3'-5' DNA helicase activity"/>
    <property type="evidence" value="ECO:0007669"/>
    <property type="project" value="UniProtKB-EC"/>
</dbReference>
<comment type="subunit">
    <text evidence="12">Component of the replication restart primosome.</text>
</comment>
<evidence type="ECO:0000256" key="10">
    <source>
        <dbReference type="ARBA" id="ARBA00023235"/>
    </source>
</evidence>
<evidence type="ECO:0000256" key="11">
    <source>
        <dbReference type="ARBA" id="ARBA00048988"/>
    </source>
</evidence>
<dbReference type="InterPro" id="IPR027417">
    <property type="entry name" value="P-loop_NTPase"/>
</dbReference>
<evidence type="ECO:0000313" key="16">
    <source>
        <dbReference type="Proteomes" id="UP000824014"/>
    </source>
</evidence>
<dbReference type="Pfam" id="PF00271">
    <property type="entry name" value="Helicase_C"/>
    <property type="match status" value="1"/>
</dbReference>
<keyword evidence="3 12" id="KW-0479">Metal-binding</keyword>
<dbReference type="Pfam" id="PF18319">
    <property type="entry name" value="Zn_ribbon_PriA"/>
    <property type="match status" value="1"/>
</dbReference>
<dbReference type="EC" id="5.6.2.4" evidence="12"/>
<gene>
    <name evidence="12 15" type="primary">priA</name>
    <name evidence="15" type="ORF">H9816_04430</name>
</gene>
<feature type="binding site" evidence="12">
    <location>
        <position position="458"/>
    </location>
    <ligand>
        <name>Zn(2+)</name>
        <dbReference type="ChEBI" id="CHEBI:29105"/>
        <label>1</label>
    </ligand>
</feature>
<dbReference type="SUPFAM" id="SSF52540">
    <property type="entry name" value="P-loop containing nucleoside triphosphate hydrolases"/>
    <property type="match status" value="1"/>
</dbReference>
<keyword evidence="6 12" id="KW-0347">Helicase</keyword>
<evidence type="ECO:0000313" key="15">
    <source>
        <dbReference type="EMBL" id="HIZ15136.1"/>
    </source>
</evidence>
<feature type="binding site" evidence="12">
    <location>
        <position position="501"/>
    </location>
    <ligand>
        <name>Zn(2+)</name>
        <dbReference type="ChEBI" id="CHEBI:29105"/>
        <label>1</label>
    </ligand>
</feature>
<protein>
    <recommendedName>
        <fullName evidence="12">Replication restart protein PriA</fullName>
    </recommendedName>
    <alternativeName>
        <fullName evidence="12">ATP-dependent DNA helicase PriA</fullName>
        <ecNumber evidence="12">5.6.2.4</ecNumber>
    </alternativeName>
    <alternativeName>
        <fullName evidence="12">DNA 3'-5' helicase PriA</fullName>
    </alternativeName>
</protein>
<comment type="similarity">
    <text evidence="12">Belongs to the helicase family. PriA subfamily.</text>
</comment>
<feature type="binding site" evidence="12">
    <location>
        <position position="488"/>
    </location>
    <ligand>
        <name>Zn(2+)</name>
        <dbReference type="ChEBI" id="CHEBI:29105"/>
        <label>2</label>
    </ligand>
</feature>
<name>A0A9D2ILD4_9BACT</name>
<keyword evidence="7 12" id="KW-0862">Zinc</keyword>
<dbReference type="PANTHER" id="PTHR30580:SF0">
    <property type="entry name" value="PRIMOSOMAL PROTEIN N"/>
    <property type="match status" value="1"/>
</dbReference>
<reference evidence="15" key="2">
    <citation type="submission" date="2021-04" db="EMBL/GenBank/DDBJ databases">
        <authorList>
            <person name="Gilroy R."/>
        </authorList>
    </citation>
    <scope>NUCLEOTIDE SEQUENCE</scope>
    <source>
        <strain evidence="15">ChiHjej11B10-19426</strain>
    </source>
</reference>
<feature type="domain" description="Helicase ATP-binding" evidence="13">
    <location>
        <begin position="227"/>
        <end position="395"/>
    </location>
</feature>
<dbReference type="Pfam" id="PF00270">
    <property type="entry name" value="DEAD"/>
    <property type="match status" value="1"/>
</dbReference>
<dbReference type="GO" id="GO:0006310">
    <property type="term" value="P:DNA recombination"/>
    <property type="evidence" value="ECO:0007669"/>
    <property type="project" value="InterPro"/>
</dbReference>
<evidence type="ECO:0000256" key="3">
    <source>
        <dbReference type="ARBA" id="ARBA00022723"/>
    </source>
</evidence>
<dbReference type="GO" id="GO:0006270">
    <property type="term" value="P:DNA replication initiation"/>
    <property type="evidence" value="ECO:0007669"/>
    <property type="project" value="TreeGrafter"/>
</dbReference>